<protein>
    <submittedName>
        <fullName evidence="2">Uncharacterized protein</fullName>
    </submittedName>
</protein>
<dbReference type="AlphaFoldDB" id="A0A1V6Z6E6"/>
<name>A0A1V6Z6E6_PENNA</name>
<organism evidence="2 3">
    <name type="scientific">Penicillium nalgiovense</name>
    <dbReference type="NCBI Taxonomy" id="60175"/>
    <lineage>
        <taxon>Eukaryota</taxon>
        <taxon>Fungi</taxon>
        <taxon>Dikarya</taxon>
        <taxon>Ascomycota</taxon>
        <taxon>Pezizomycotina</taxon>
        <taxon>Eurotiomycetes</taxon>
        <taxon>Eurotiomycetidae</taxon>
        <taxon>Eurotiales</taxon>
        <taxon>Aspergillaceae</taxon>
        <taxon>Penicillium</taxon>
    </lineage>
</organism>
<accession>A0A1V6Z6E6</accession>
<sequence>MSGWNRRLSEMAMNPTLEPFKVAGDGLDELLFQTRERDQATVITVLAPINYELGHSFLPRSSPSLQPQAYSAQIVRHPIPVSRTFVALALSVALDSYLFKDARQDIRDPNLSDHPVNPVELVQAERFNAARNLTPQLQLSPRVPQTEQSTPVDSDNDSQAPSAPTQKSAIVTSPVQKPTPTEQSSLSCTPAEPGNLLK</sequence>
<dbReference type="EMBL" id="MOOB01000002">
    <property type="protein sequence ID" value="OQE95276.1"/>
    <property type="molecule type" value="Genomic_DNA"/>
</dbReference>
<comment type="caution">
    <text evidence="2">The sequence shown here is derived from an EMBL/GenBank/DDBJ whole genome shotgun (WGS) entry which is preliminary data.</text>
</comment>
<dbReference type="Proteomes" id="UP000191691">
    <property type="component" value="Unassembled WGS sequence"/>
</dbReference>
<dbReference type="STRING" id="60175.A0A1V6Z6E6"/>
<reference evidence="3" key="1">
    <citation type="journal article" date="2017" name="Nat. Microbiol.">
        <title>Global analysis of biosynthetic gene clusters reveals vast potential of secondary metabolite production in Penicillium species.</title>
        <authorList>
            <person name="Nielsen J.C."/>
            <person name="Grijseels S."/>
            <person name="Prigent S."/>
            <person name="Ji B."/>
            <person name="Dainat J."/>
            <person name="Nielsen K.F."/>
            <person name="Frisvad J.C."/>
            <person name="Workman M."/>
            <person name="Nielsen J."/>
        </authorList>
    </citation>
    <scope>NUCLEOTIDE SEQUENCE [LARGE SCALE GENOMIC DNA]</scope>
    <source>
        <strain evidence="3">IBT 13039</strain>
    </source>
</reference>
<keyword evidence="3" id="KW-1185">Reference proteome</keyword>
<feature type="region of interest" description="Disordered" evidence="1">
    <location>
        <begin position="133"/>
        <end position="198"/>
    </location>
</feature>
<gene>
    <name evidence="2" type="ORF">PENNAL_c0002G06478</name>
</gene>
<feature type="compositionally biased region" description="Polar residues" evidence="1">
    <location>
        <begin position="133"/>
        <end position="188"/>
    </location>
</feature>
<evidence type="ECO:0000256" key="1">
    <source>
        <dbReference type="SAM" id="MobiDB-lite"/>
    </source>
</evidence>
<evidence type="ECO:0000313" key="3">
    <source>
        <dbReference type="Proteomes" id="UP000191691"/>
    </source>
</evidence>
<proteinExistence type="predicted"/>
<evidence type="ECO:0000313" key="2">
    <source>
        <dbReference type="EMBL" id="OQE95276.1"/>
    </source>
</evidence>